<dbReference type="Gene3D" id="3.40.30.10">
    <property type="entry name" value="Glutaredoxin"/>
    <property type="match status" value="2"/>
</dbReference>
<dbReference type="SUPFAM" id="SSF52833">
    <property type="entry name" value="Thioredoxin-like"/>
    <property type="match status" value="1"/>
</dbReference>
<proteinExistence type="predicted"/>
<dbReference type="PROSITE" id="PS50405">
    <property type="entry name" value="GST_CTER"/>
    <property type="match status" value="1"/>
</dbReference>
<dbReference type="GO" id="GO:0005737">
    <property type="term" value="C:cytoplasm"/>
    <property type="evidence" value="ECO:0007669"/>
    <property type="project" value="TreeGrafter"/>
</dbReference>
<keyword evidence="2" id="KW-0808">Transferase</keyword>
<evidence type="ECO:0000256" key="2">
    <source>
        <dbReference type="ARBA" id="ARBA00022679"/>
    </source>
</evidence>
<dbReference type="GO" id="GO:0006749">
    <property type="term" value="P:glutathione metabolic process"/>
    <property type="evidence" value="ECO:0007669"/>
    <property type="project" value="InterPro"/>
</dbReference>
<dbReference type="EC" id="2.5.1.18" evidence="1"/>
<dbReference type="InterPro" id="IPR036249">
    <property type="entry name" value="Thioredoxin-like_sf"/>
</dbReference>
<keyword evidence="5" id="KW-1185">Reference proteome</keyword>
<dbReference type="GO" id="GO:0004364">
    <property type="term" value="F:glutathione transferase activity"/>
    <property type="evidence" value="ECO:0007669"/>
    <property type="project" value="UniProtKB-EC"/>
</dbReference>
<dbReference type="SUPFAM" id="SSF47616">
    <property type="entry name" value="GST C-terminal domain-like"/>
    <property type="match status" value="1"/>
</dbReference>
<evidence type="ECO:0000259" key="3">
    <source>
        <dbReference type="PROSITE" id="PS50405"/>
    </source>
</evidence>
<protein>
    <recommendedName>
        <fullName evidence="1">glutathione transferase</fullName>
        <ecNumber evidence="1">2.5.1.18</ecNumber>
    </recommendedName>
</protein>
<dbReference type="CDD" id="cd03185">
    <property type="entry name" value="GST_C_Tau"/>
    <property type="match status" value="1"/>
</dbReference>
<dbReference type="InterPro" id="IPR004046">
    <property type="entry name" value="GST_C"/>
</dbReference>
<dbReference type="InterPro" id="IPR045074">
    <property type="entry name" value="GST_C_Tau"/>
</dbReference>
<dbReference type="Pfam" id="PF00043">
    <property type="entry name" value="GST_C"/>
    <property type="match status" value="1"/>
</dbReference>
<dbReference type="InterPro" id="IPR010987">
    <property type="entry name" value="Glutathione-S-Trfase_C-like"/>
</dbReference>
<reference evidence="4 5" key="1">
    <citation type="journal article" date="2020" name="Mol. Plant">
        <title>The Chromosome-Based Rubber Tree Genome Provides New Insights into Spurge Genome Evolution and Rubber Biosynthesis.</title>
        <authorList>
            <person name="Liu J."/>
            <person name="Shi C."/>
            <person name="Shi C.C."/>
            <person name="Li W."/>
            <person name="Zhang Q.J."/>
            <person name="Zhang Y."/>
            <person name="Li K."/>
            <person name="Lu H.F."/>
            <person name="Shi C."/>
            <person name="Zhu S.T."/>
            <person name="Xiao Z.Y."/>
            <person name="Nan H."/>
            <person name="Yue Y."/>
            <person name="Zhu X.G."/>
            <person name="Wu Y."/>
            <person name="Hong X.N."/>
            <person name="Fan G.Y."/>
            <person name="Tong Y."/>
            <person name="Zhang D."/>
            <person name="Mao C.L."/>
            <person name="Liu Y.L."/>
            <person name="Hao S.J."/>
            <person name="Liu W.Q."/>
            <person name="Lv M.Q."/>
            <person name="Zhang H.B."/>
            <person name="Liu Y."/>
            <person name="Hu-Tang G.R."/>
            <person name="Wang J.P."/>
            <person name="Wang J.H."/>
            <person name="Sun Y.H."/>
            <person name="Ni S.B."/>
            <person name="Chen W.B."/>
            <person name="Zhang X.C."/>
            <person name="Jiao Y.N."/>
            <person name="Eichler E.E."/>
            <person name="Li G.H."/>
            <person name="Liu X."/>
            <person name="Gao L.Z."/>
        </authorList>
    </citation>
    <scope>NUCLEOTIDE SEQUENCE [LARGE SCALE GENOMIC DNA]</scope>
    <source>
        <strain evidence="5">cv. GT1</strain>
        <tissue evidence="4">Leaf</tissue>
    </source>
</reference>
<dbReference type="Gene3D" id="1.20.1050.10">
    <property type="match status" value="1"/>
</dbReference>
<feature type="domain" description="GST C-terminal" evidence="3">
    <location>
        <begin position="59"/>
        <end position="147"/>
    </location>
</feature>
<sequence length="147" mass="16696">MAAGEEVKLLGGWFSPFSHRVELALKLKGIPHQKPISESFVILEYIDETWKRNPLLPQDPHDKALARFWASFIDDKLAEAVRRTITTQGEQQQQDVKKATEALEILEGELKIKGKRFFGGETLGIVDIMLGWISIWLGVIEELLVSR</sequence>
<comment type="caution">
    <text evidence="4">The sequence shown here is derived from an EMBL/GenBank/DDBJ whole genome shotgun (WGS) entry which is preliminary data.</text>
</comment>
<dbReference type="AlphaFoldDB" id="A0A6A6KIT9"/>
<dbReference type="PANTHER" id="PTHR11260:SF676">
    <property type="entry name" value="GLUTATHIONE S-TRANSFERASE U8"/>
    <property type="match status" value="1"/>
</dbReference>
<gene>
    <name evidence="4" type="ORF">GH714_004240</name>
</gene>
<evidence type="ECO:0000313" key="4">
    <source>
        <dbReference type="EMBL" id="KAF2288066.1"/>
    </source>
</evidence>
<dbReference type="Proteomes" id="UP000467840">
    <property type="component" value="Chromosome 8"/>
</dbReference>
<dbReference type="EMBL" id="JAAGAX010000016">
    <property type="protein sequence ID" value="KAF2288066.1"/>
    <property type="molecule type" value="Genomic_DNA"/>
</dbReference>
<evidence type="ECO:0000256" key="1">
    <source>
        <dbReference type="ARBA" id="ARBA00012452"/>
    </source>
</evidence>
<organism evidence="4 5">
    <name type="scientific">Hevea brasiliensis</name>
    <name type="common">Para rubber tree</name>
    <name type="synonym">Siphonia brasiliensis</name>
    <dbReference type="NCBI Taxonomy" id="3981"/>
    <lineage>
        <taxon>Eukaryota</taxon>
        <taxon>Viridiplantae</taxon>
        <taxon>Streptophyta</taxon>
        <taxon>Embryophyta</taxon>
        <taxon>Tracheophyta</taxon>
        <taxon>Spermatophyta</taxon>
        <taxon>Magnoliopsida</taxon>
        <taxon>eudicotyledons</taxon>
        <taxon>Gunneridae</taxon>
        <taxon>Pentapetalae</taxon>
        <taxon>rosids</taxon>
        <taxon>fabids</taxon>
        <taxon>Malpighiales</taxon>
        <taxon>Euphorbiaceae</taxon>
        <taxon>Crotonoideae</taxon>
        <taxon>Micrandreae</taxon>
        <taxon>Hevea</taxon>
    </lineage>
</organism>
<dbReference type="InterPro" id="IPR036282">
    <property type="entry name" value="Glutathione-S-Trfase_C_sf"/>
</dbReference>
<evidence type="ECO:0000313" key="5">
    <source>
        <dbReference type="Proteomes" id="UP000467840"/>
    </source>
</evidence>
<dbReference type="PANTHER" id="PTHR11260">
    <property type="entry name" value="GLUTATHIONE S-TRANSFERASE, GST, SUPERFAMILY, GST DOMAIN CONTAINING"/>
    <property type="match status" value="1"/>
</dbReference>
<dbReference type="InterPro" id="IPR045073">
    <property type="entry name" value="Omega/Tau-like"/>
</dbReference>
<accession>A0A6A6KIT9</accession>
<name>A0A6A6KIT9_HEVBR</name>